<dbReference type="InterPro" id="IPR036922">
    <property type="entry name" value="Rieske_2Fe-2S_sf"/>
</dbReference>
<evidence type="ECO:0000313" key="5">
    <source>
        <dbReference type="Proteomes" id="UP000613743"/>
    </source>
</evidence>
<dbReference type="CDD" id="cd03529">
    <property type="entry name" value="Rieske_NirD"/>
    <property type="match status" value="1"/>
</dbReference>
<dbReference type="EMBL" id="BMPZ01000012">
    <property type="protein sequence ID" value="GGI91262.1"/>
    <property type="molecule type" value="Genomic_DNA"/>
</dbReference>
<reference evidence="4" key="1">
    <citation type="journal article" date="2014" name="Int. J. Syst. Evol. Microbiol.">
        <title>Complete genome sequence of Corynebacterium casei LMG S-19264T (=DSM 44701T), isolated from a smear-ripened cheese.</title>
        <authorList>
            <consortium name="US DOE Joint Genome Institute (JGI-PGF)"/>
            <person name="Walter F."/>
            <person name="Albersmeier A."/>
            <person name="Kalinowski J."/>
            <person name="Ruckert C."/>
        </authorList>
    </citation>
    <scope>NUCLEOTIDE SEQUENCE</scope>
    <source>
        <strain evidence="4">JCM 30804</strain>
    </source>
</reference>
<evidence type="ECO:0000256" key="1">
    <source>
        <dbReference type="ARBA" id="ARBA00023002"/>
    </source>
</evidence>
<protein>
    <submittedName>
        <fullName evidence="4">Nitrite reductase small subunit</fullName>
    </submittedName>
</protein>
<organism evidence="4 5">
    <name type="scientific">Shewanella gelidii</name>
    <dbReference type="NCBI Taxonomy" id="1642821"/>
    <lineage>
        <taxon>Bacteria</taxon>
        <taxon>Pseudomonadati</taxon>
        <taxon>Pseudomonadota</taxon>
        <taxon>Gammaproteobacteria</taxon>
        <taxon>Alteromonadales</taxon>
        <taxon>Shewanellaceae</taxon>
        <taxon>Shewanella</taxon>
    </lineage>
</organism>
<dbReference type="PROSITE" id="PS51300">
    <property type="entry name" value="NIRD"/>
    <property type="match status" value="1"/>
</dbReference>
<dbReference type="PANTHER" id="PTHR40562">
    <property type="match status" value="1"/>
</dbReference>
<dbReference type="AlphaFoldDB" id="A0A917NDX0"/>
<dbReference type="NCBIfam" id="TIGR02378">
    <property type="entry name" value="nirD_assim_sml"/>
    <property type="match status" value="1"/>
</dbReference>
<feature type="domain" description="Rieske-like [2Fe-2S]" evidence="3">
    <location>
        <begin position="3"/>
        <end position="106"/>
    </location>
</feature>
<dbReference type="InterPro" id="IPR017881">
    <property type="entry name" value="NirD"/>
</dbReference>
<comment type="caution">
    <text evidence="4">The sequence shown here is derived from an EMBL/GenBank/DDBJ whole genome shotgun (WGS) entry which is preliminary data.</text>
</comment>
<dbReference type="InterPro" id="IPR012748">
    <property type="entry name" value="Rieske-like_NirD"/>
</dbReference>
<evidence type="ECO:0000256" key="2">
    <source>
        <dbReference type="ARBA" id="ARBA00023063"/>
    </source>
</evidence>
<dbReference type="Proteomes" id="UP000613743">
    <property type="component" value="Unassembled WGS sequence"/>
</dbReference>
<reference evidence="4" key="2">
    <citation type="submission" date="2020-09" db="EMBL/GenBank/DDBJ databases">
        <authorList>
            <person name="Sun Q."/>
            <person name="Ohkuma M."/>
        </authorList>
    </citation>
    <scope>NUCLEOTIDE SEQUENCE</scope>
    <source>
        <strain evidence="4">JCM 30804</strain>
    </source>
</reference>
<dbReference type="RefSeq" id="WP_188922579.1">
    <property type="nucleotide sequence ID" value="NZ_BMPZ01000012.1"/>
</dbReference>
<accession>A0A917NDX0</accession>
<gene>
    <name evidence="4" type="primary">nirD</name>
    <name evidence="4" type="ORF">GCM10009332_30720</name>
</gene>
<dbReference type="PANTHER" id="PTHR40562:SF1">
    <property type="entry name" value="NITRITE REDUCTASE (NADH) SMALL SUBUNIT"/>
    <property type="match status" value="1"/>
</dbReference>
<keyword evidence="2" id="KW-0534">Nitrate assimilation</keyword>
<dbReference type="Gene3D" id="2.102.10.10">
    <property type="entry name" value="Rieske [2Fe-2S] iron-sulphur domain"/>
    <property type="match status" value="1"/>
</dbReference>
<dbReference type="SUPFAM" id="SSF50022">
    <property type="entry name" value="ISP domain"/>
    <property type="match status" value="1"/>
</dbReference>
<sequence length="108" mass="11752">MESWTSICQTDDLVPNTGVCALFNEEQVAVFHCAATDSLYAVSNYDPIGQANVLSRGIIGSIASEPVVASPLYKQHFSLKTGACLQQPDVTLKTYKVRRQGKHIQLAP</sequence>
<keyword evidence="5" id="KW-1185">Reference proteome</keyword>
<name>A0A917NDX0_9GAMM</name>
<evidence type="ECO:0000259" key="3">
    <source>
        <dbReference type="Pfam" id="PF13806"/>
    </source>
</evidence>
<evidence type="ECO:0000313" key="4">
    <source>
        <dbReference type="EMBL" id="GGI91262.1"/>
    </source>
</evidence>
<dbReference type="Pfam" id="PF13806">
    <property type="entry name" value="Rieske_2"/>
    <property type="match status" value="1"/>
</dbReference>
<proteinExistence type="predicted"/>
<dbReference type="GO" id="GO:0051537">
    <property type="term" value="F:2 iron, 2 sulfur cluster binding"/>
    <property type="evidence" value="ECO:0007669"/>
    <property type="project" value="InterPro"/>
</dbReference>
<dbReference type="GO" id="GO:0042128">
    <property type="term" value="P:nitrate assimilation"/>
    <property type="evidence" value="ECO:0007669"/>
    <property type="project" value="UniProtKB-KW"/>
</dbReference>
<keyword evidence="1" id="KW-0560">Oxidoreductase</keyword>
<dbReference type="GO" id="GO:0008942">
    <property type="term" value="F:nitrite reductase [NAD(P)H] activity"/>
    <property type="evidence" value="ECO:0007669"/>
    <property type="project" value="InterPro"/>
</dbReference>